<evidence type="ECO:0000256" key="1">
    <source>
        <dbReference type="SAM" id="SignalP"/>
    </source>
</evidence>
<dbReference type="EMBL" id="BOOQ01000075">
    <property type="protein sequence ID" value="GII51522.1"/>
    <property type="molecule type" value="Genomic_DNA"/>
</dbReference>
<feature type="chain" id="PRO_5035321995" description="Enoyl reductase" evidence="1">
    <location>
        <begin position="30"/>
        <end position="335"/>
    </location>
</feature>
<dbReference type="Proteomes" id="UP000644610">
    <property type="component" value="Unassembled WGS sequence"/>
</dbReference>
<reference evidence="2" key="1">
    <citation type="submission" date="2021-01" db="EMBL/GenBank/DDBJ databases">
        <title>Whole genome shotgun sequence of Planotetraspora silvatica NBRC 100141.</title>
        <authorList>
            <person name="Komaki H."/>
            <person name="Tamura T."/>
        </authorList>
    </citation>
    <scope>NUCLEOTIDE SEQUENCE</scope>
    <source>
        <strain evidence="2">NBRC 100141</strain>
    </source>
</reference>
<organism evidence="2 3">
    <name type="scientific">Planotetraspora silvatica</name>
    <dbReference type="NCBI Taxonomy" id="234614"/>
    <lineage>
        <taxon>Bacteria</taxon>
        <taxon>Bacillati</taxon>
        <taxon>Actinomycetota</taxon>
        <taxon>Actinomycetes</taxon>
        <taxon>Streptosporangiales</taxon>
        <taxon>Streptosporangiaceae</taxon>
        <taxon>Planotetraspora</taxon>
    </lineage>
</organism>
<name>A0A8J3UX88_9ACTN</name>
<dbReference type="RefSeq" id="WP_203981000.1">
    <property type="nucleotide sequence ID" value="NZ_BAAAKY010000009.1"/>
</dbReference>
<evidence type="ECO:0000313" key="3">
    <source>
        <dbReference type="Proteomes" id="UP000644610"/>
    </source>
</evidence>
<gene>
    <name evidence="2" type="ORF">Psi02_79460</name>
</gene>
<dbReference type="AlphaFoldDB" id="A0A8J3UX88"/>
<feature type="signal peptide" evidence="1">
    <location>
        <begin position="1"/>
        <end position="29"/>
    </location>
</feature>
<protein>
    <recommendedName>
        <fullName evidence="4">Enoyl reductase</fullName>
    </recommendedName>
</protein>
<evidence type="ECO:0008006" key="4">
    <source>
        <dbReference type="Google" id="ProtNLM"/>
    </source>
</evidence>
<comment type="caution">
    <text evidence="2">The sequence shown here is derived from an EMBL/GenBank/DDBJ whole genome shotgun (WGS) entry which is preliminary data.</text>
</comment>
<sequence>MKAPRKLRRVLTIAAVLLAALVTAIPAYADPIGGGGDGGDSGGGGDGRGNFYAYVKSRVHVSGSGYKGDGNVNVPDNFDPPHCWYQPEYTYDEMREWAERIHFVWHHQGPEDQRDASQWYKDTLDQIKPHENEPGNIFWFLTDDGTDEGWACYTQTDPFWIYVGEQEPTGPGEPITPVDLAKIARANLTLPAPTFELHPPAVGGVYRSYVGLETIISPPKNSRPTAKTVTASIDGAPGLTATVTATPAYVKVTSSGPNDEHILRECPEYEEGMNVEDTCYLRFARASTGGPYTITVTQYWNITSEPAAPMGENPFPMPSEPETIVVDEIQSVANG</sequence>
<accession>A0A8J3UX88</accession>
<evidence type="ECO:0000313" key="2">
    <source>
        <dbReference type="EMBL" id="GII51522.1"/>
    </source>
</evidence>
<keyword evidence="1" id="KW-0732">Signal</keyword>
<proteinExistence type="predicted"/>
<keyword evidence="3" id="KW-1185">Reference proteome</keyword>